<dbReference type="AlphaFoldDB" id="A0A6C0BRT6"/>
<evidence type="ECO:0000256" key="2">
    <source>
        <dbReference type="ARBA" id="ARBA00022670"/>
    </source>
</evidence>
<dbReference type="Gene3D" id="3.40.50.880">
    <property type="match status" value="1"/>
</dbReference>
<comment type="similarity">
    <text evidence="1">Belongs to the peptidase S51 family.</text>
</comment>
<proteinExistence type="inferred from homology"/>
<dbReference type="GO" id="GO:0008236">
    <property type="term" value="F:serine-type peptidase activity"/>
    <property type="evidence" value="ECO:0007669"/>
    <property type="project" value="UniProtKB-KW"/>
</dbReference>
<dbReference type="GO" id="GO:0006508">
    <property type="term" value="P:proteolysis"/>
    <property type="evidence" value="ECO:0007669"/>
    <property type="project" value="UniProtKB-KW"/>
</dbReference>
<protein>
    <submittedName>
        <fullName evidence="5">Uncharacterized protein</fullName>
    </submittedName>
</protein>
<sequence length="696" mass="80966">MILKVILKKYKNRTGFYNDTPLYYSTPKYLPFKDAIYLGRYGKLINENDRFYLSFKSDHYIKIINKWTHSTRIEEIMKDHSKYSSLKKELGGIPFQVLSSHSFNKNQNNKVIINCKSLNSIKLIMNSNNEFKPLFFYQARYSDEKLSDHKDRVLFAYPRQIEKTNTKKTTYGGDSLPVIKSLPLEEPQQTKPQQTILKNITNTELLKDAFQRKITDSEKDSVLFVGFNNIYYDQSNHNIFLRNERLAEGNWTSIFEMSETQIVDHFAYGLTSHSLNKLKTKKTTWKSKIKTIRGGASSDTGCDSYCDQQVIQYSGRKIIGFSNTFSYINDTNAGHFSNPIKKELLNMFEHKQERTIRILTLISAPLSYMYGAFADTIGQKPRNLQIKADLICNGFIEHSVAFKQIMENNLPEFKIYIDHLHLSEPQLEYHHQDNVPDNIRPFTNPPLFEASFNAYSASKNFNNLKIVTEDISQEWDTYLNQYDMIYCYGGETHWLLRQMKRTGFAQAIQRNKEIIWSGFSAGIIVAGDSTWLAASKLYSTHTNPNRSVPYVYADDLTPLLKSDLSGNCTMNDIYINNEGDLRAFPPFDKCDFKGLKLYPGLIFPHNNDERWVRMLEEQLSFYDDHTSNDETELFAYEHVILSDSHMFVYNNGKILIDPYLTTCEDCENIYDKANGSKLKRKYNRSLINQGLYDKFN</sequence>
<dbReference type="Pfam" id="PF03575">
    <property type="entry name" value="Peptidase_S51"/>
    <property type="match status" value="1"/>
</dbReference>
<evidence type="ECO:0000313" key="5">
    <source>
        <dbReference type="EMBL" id="QHS94279.1"/>
    </source>
</evidence>
<name>A0A6C0BRT6_9ZZZZ</name>
<dbReference type="InterPro" id="IPR005320">
    <property type="entry name" value="Peptidase_S51"/>
</dbReference>
<evidence type="ECO:0000256" key="4">
    <source>
        <dbReference type="ARBA" id="ARBA00022825"/>
    </source>
</evidence>
<dbReference type="InterPro" id="IPR029062">
    <property type="entry name" value="Class_I_gatase-like"/>
</dbReference>
<keyword evidence="3" id="KW-0378">Hydrolase</keyword>
<keyword evidence="2" id="KW-0645">Protease</keyword>
<reference evidence="5" key="1">
    <citation type="journal article" date="2020" name="Nature">
        <title>Giant virus diversity and host interactions through global metagenomics.</title>
        <authorList>
            <person name="Schulz F."/>
            <person name="Roux S."/>
            <person name="Paez-Espino D."/>
            <person name="Jungbluth S."/>
            <person name="Walsh D.A."/>
            <person name="Denef V.J."/>
            <person name="McMahon K.D."/>
            <person name="Konstantinidis K.T."/>
            <person name="Eloe-Fadrosh E.A."/>
            <person name="Kyrpides N.C."/>
            <person name="Woyke T."/>
        </authorList>
    </citation>
    <scope>NUCLEOTIDE SEQUENCE</scope>
    <source>
        <strain evidence="5">GVMAG-M-3300018416-26</strain>
    </source>
</reference>
<keyword evidence="4" id="KW-0720">Serine protease</keyword>
<evidence type="ECO:0000256" key="3">
    <source>
        <dbReference type="ARBA" id="ARBA00022801"/>
    </source>
</evidence>
<dbReference type="EMBL" id="MN739219">
    <property type="protein sequence ID" value="QHS94279.1"/>
    <property type="molecule type" value="Genomic_DNA"/>
</dbReference>
<organism evidence="5">
    <name type="scientific">viral metagenome</name>
    <dbReference type="NCBI Taxonomy" id="1070528"/>
    <lineage>
        <taxon>unclassified sequences</taxon>
        <taxon>metagenomes</taxon>
        <taxon>organismal metagenomes</taxon>
    </lineage>
</organism>
<accession>A0A6C0BRT6</accession>
<dbReference type="SUPFAM" id="SSF52317">
    <property type="entry name" value="Class I glutamine amidotransferase-like"/>
    <property type="match status" value="1"/>
</dbReference>
<evidence type="ECO:0000256" key="1">
    <source>
        <dbReference type="ARBA" id="ARBA00006534"/>
    </source>
</evidence>